<gene>
    <name evidence="4" type="primary">LOC108678974</name>
</gene>
<dbReference type="AlphaFoldDB" id="A0A8B7PAF7"/>
<feature type="signal peptide" evidence="1">
    <location>
        <begin position="1"/>
        <end position="22"/>
    </location>
</feature>
<name>A0A8B7PAF7_HYAAZ</name>
<dbReference type="InterPro" id="IPR003609">
    <property type="entry name" value="Pan_app"/>
</dbReference>
<protein>
    <submittedName>
        <fullName evidence="4">Uncharacterized protein LOC108678974</fullName>
    </submittedName>
</protein>
<dbReference type="RefSeq" id="XP_018022960.2">
    <property type="nucleotide sequence ID" value="XM_018167471.2"/>
</dbReference>
<feature type="chain" id="PRO_5037961928" evidence="1">
    <location>
        <begin position="23"/>
        <end position="251"/>
    </location>
</feature>
<evidence type="ECO:0000256" key="1">
    <source>
        <dbReference type="SAM" id="SignalP"/>
    </source>
</evidence>
<organism evidence="3 4">
    <name type="scientific">Hyalella azteca</name>
    <name type="common">Amphipod</name>
    <dbReference type="NCBI Taxonomy" id="294128"/>
    <lineage>
        <taxon>Eukaryota</taxon>
        <taxon>Metazoa</taxon>
        <taxon>Ecdysozoa</taxon>
        <taxon>Arthropoda</taxon>
        <taxon>Crustacea</taxon>
        <taxon>Multicrustacea</taxon>
        <taxon>Malacostraca</taxon>
        <taxon>Eumalacostraca</taxon>
        <taxon>Peracarida</taxon>
        <taxon>Amphipoda</taxon>
        <taxon>Senticaudata</taxon>
        <taxon>Talitrida</taxon>
        <taxon>Talitroidea</taxon>
        <taxon>Hyalellidae</taxon>
        <taxon>Hyalella</taxon>
    </lineage>
</organism>
<feature type="domain" description="Apple" evidence="2">
    <location>
        <begin position="27"/>
        <end position="80"/>
    </location>
</feature>
<dbReference type="Proteomes" id="UP000694843">
    <property type="component" value="Unplaced"/>
</dbReference>
<keyword evidence="1" id="KW-0732">Signal</keyword>
<reference evidence="4" key="1">
    <citation type="submission" date="2025-08" db="UniProtKB">
        <authorList>
            <consortium name="RefSeq"/>
        </authorList>
    </citation>
    <scope>IDENTIFICATION</scope>
    <source>
        <tissue evidence="4">Whole organism</tissue>
    </source>
</reference>
<evidence type="ECO:0000313" key="3">
    <source>
        <dbReference type="Proteomes" id="UP000694843"/>
    </source>
</evidence>
<dbReference type="GeneID" id="108678974"/>
<proteinExistence type="predicted"/>
<accession>A0A8B7PAF7</accession>
<evidence type="ECO:0000259" key="2">
    <source>
        <dbReference type="Pfam" id="PF00024"/>
    </source>
</evidence>
<dbReference type="Pfam" id="PF00024">
    <property type="entry name" value="PAN_1"/>
    <property type="match status" value="1"/>
</dbReference>
<evidence type="ECO:0000313" key="4">
    <source>
        <dbReference type="RefSeq" id="XP_018022960.2"/>
    </source>
</evidence>
<keyword evidence="3" id="KW-1185">Reference proteome</keyword>
<dbReference type="KEGG" id="hazt:108678974"/>
<sequence>MQANRCKWLLLLQLLFATAATAQVYKRVTKDETLGNSSVSKAVDSLCECRSLCLVQLNCTGASYDQNSSLCNMTDAAPDDVTVVPQADVITLLKFQVSPQVDAINYTTTKCSSQIAGPSPNVIFVTQATTKDGSVAIQRNLCIAEGGKPLYIKTEEQRTAATKVVNECGQSYSKTKYAWLTATNNGYNNLLDPSKQFLTWPDGTKVTDQVFSSHDISNVKWWLPASTYNKNGKITGGYTTAYKVLPVLCLK</sequence>
<dbReference type="Gene3D" id="3.50.4.10">
    <property type="entry name" value="Hepatocyte Growth Factor"/>
    <property type="match status" value="1"/>
</dbReference>